<keyword evidence="1" id="KW-0812">Transmembrane</keyword>
<gene>
    <name evidence="2" type="ORF">K493DRAFT_313486</name>
</gene>
<evidence type="ECO:0000313" key="3">
    <source>
        <dbReference type="Proteomes" id="UP000193498"/>
    </source>
</evidence>
<reference evidence="2 3" key="1">
    <citation type="submission" date="2016-07" db="EMBL/GenBank/DDBJ databases">
        <title>Pervasive Adenine N6-methylation of Active Genes in Fungi.</title>
        <authorList>
            <consortium name="DOE Joint Genome Institute"/>
            <person name="Mondo S.J."/>
            <person name="Dannebaum R.O."/>
            <person name="Kuo R.C."/>
            <person name="Labutti K."/>
            <person name="Haridas S."/>
            <person name="Kuo A."/>
            <person name="Salamov A."/>
            <person name="Ahrendt S.R."/>
            <person name="Lipzen A."/>
            <person name="Sullivan W."/>
            <person name="Andreopoulos W.B."/>
            <person name="Clum A."/>
            <person name="Lindquist E."/>
            <person name="Daum C."/>
            <person name="Ramamoorthy G.K."/>
            <person name="Gryganskyi A."/>
            <person name="Culley D."/>
            <person name="Magnuson J.K."/>
            <person name="James T.Y."/>
            <person name="O'Malley M.A."/>
            <person name="Stajich J.E."/>
            <person name="Spatafora J.W."/>
            <person name="Visel A."/>
            <person name="Grigoriev I.V."/>
        </authorList>
    </citation>
    <scope>NUCLEOTIDE SEQUENCE [LARGE SCALE GENOMIC DNA]</scope>
    <source>
        <strain evidence="2 3">CBS 931.73</strain>
    </source>
</reference>
<proteinExistence type="predicted"/>
<organism evidence="2 3">
    <name type="scientific">Basidiobolus meristosporus CBS 931.73</name>
    <dbReference type="NCBI Taxonomy" id="1314790"/>
    <lineage>
        <taxon>Eukaryota</taxon>
        <taxon>Fungi</taxon>
        <taxon>Fungi incertae sedis</taxon>
        <taxon>Zoopagomycota</taxon>
        <taxon>Entomophthoromycotina</taxon>
        <taxon>Basidiobolomycetes</taxon>
        <taxon>Basidiobolales</taxon>
        <taxon>Basidiobolaceae</taxon>
        <taxon>Basidiobolus</taxon>
    </lineage>
</organism>
<sequence length="202" mass="21690">MVLAAAILGSPREFLLVLLLAVVASEVPSTLESLVIILLAGITPLLTTSRELLFVFGFTVIIATIETNPNFWKRFLLAGALAYLSGIEEVLLIFAISSIAGAFTGTKGLLLLSGVIGIVTGIAGFQEFLLITALTLAVGLGMVIIQGVACAVRFLLRNLSRSVYRLFSSGSSSLFVLLLTISMICLEESWRFLLYFLSAEIR</sequence>
<feature type="transmembrane region" description="Helical" evidence="1">
    <location>
        <begin position="163"/>
        <end position="184"/>
    </location>
</feature>
<keyword evidence="1" id="KW-0472">Membrane</keyword>
<dbReference type="AlphaFoldDB" id="A0A1Y1YL89"/>
<dbReference type="Proteomes" id="UP000193498">
    <property type="component" value="Unassembled WGS sequence"/>
</dbReference>
<keyword evidence="1" id="KW-1133">Transmembrane helix</keyword>
<dbReference type="EMBL" id="MCFE01000107">
    <property type="protein sequence ID" value="ORX98791.1"/>
    <property type="molecule type" value="Genomic_DNA"/>
</dbReference>
<feature type="transmembrane region" description="Helical" evidence="1">
    <location>
        <begin position="75"/>
        <end position="96"/>
    </location>
</feature>
<evidence type="ECO:0000256" key="1">
    <source>
        <dbReference type="SAM" id="Phobius"/>
    </source>
</evidence>
<name>A0A1Y1YL89_9FUNG</name>
<feature type="transmembrane region" description="Helical" evidence="1">
    <location>
        <begin position="108"/>
        <end position="125"/>
    </location>
</feature>
<dbReference type="InParanoid" id="A0A1Y1YL89"/>
<accession>A0A1Y1YL89</accession>
<feature type="transmembrane region" description="Helical" evidence="1">
    <location>
        <begin position="131"/>
        <end position="156"/>
    </location>
</feature>
<feature type="transmembrane region" description="Helical" evidence="1">
    <location>
        <begin position="52"/>
        <end position="69"/>
    </location>
</feature>
<comment type="caution">
    <text evidence="2">The sequence shown here is derived from an EMBL/GenBank/DDBJ whole genome shotgun (WGS) entry which is preliminary data.</text>
</comment>
<feature type="transmembrane region" description="Helical" evidence="1">
    <location>
        <begin position="14"/>
        <end position="40"/>
    </location>
</feature>
<evidence type="ECO:0000313" key="2">
    <source>
        <dbReference type="EMBL" id="ORX98791.1"/>
    </source>
</evidence>
<keyword evidence="3" id="KW-1185">Reference proteome</keyword>
<protein>
    <submittedName>
        <fullName evidence="2">Uncharacterized protein</fullName>
    </submittedName>
</protein>